<feature type="chain" id="PRO_5022923530" description="Cleaved adhesin domain-containing protein" evidence="1">
    <location>
        <begin position="21"/>
        <end position="202"/>
    </location>
</feature>
<reference evidence="2 3" key="1">
    <citation type="submission" date="2019-08" db="EMBL/GenBank/DDBJ databases">
        <authorList>
            <person name="Seo M.-J."/>
        </authorList>
    </citation>
    <scope>NUCLEOTIDE SEQUENCE [LARGE SCALE GENOMIC DNA]</scope>
    <source>
        <strain evidence="2 3">KIGAM108</strain>
    </source>
</reference>
<evidence type="ECO:0000256" key="1">
    <source>
        <dbReference type="SAM" id="SignalP"/>
    </source>
</evidence>
<dbReference type="AlphaFoldDB" id="A0A5D6VBF7"/>
<organism evidence="2 3">
    <name type="scientific">Hymenobacter lutimineralis</name>
    <dbReference type="NCBI Taxonomy" id="2606448"/>
    <lineage>
        <taxon>Bacteria</taxon>
        <taxon>Pseudomonadati</taxon>
        <taxon>Bacteroidota</taxon>
        <taxon>Cytophagia</taxon>
        <taxon>Cytophagales</taxon>
        <taxon>Hymenobacteraceae</taxon>
        <taxon>Hymenobacter</taxon>
    </lineage>
</organism>
<name>A0A5D6VBF7_9BACT</name>
<keyword evidence="3" id="KW-1185">Reference proteome</keyword>
<dbReference type="EMBL" id="VTHL01000003">
    <property type="protein sequence ID" value="TYZ12585.1"/>
    <property type="molecule type" value="Genomic_DNA"/>
</dbReference>
<proteinExistence type="predicted"/>
<evidence type="ECO:0000313" key="3">
    <source>
        <dbReference type="Proteomes" id="UP000322791"/>
    </source>
</evidence>
<protein>
    <recommendedName>
        <fullName evidence="4">Cleaved adhesin domain-containing protein</fullName>
    </recommendedName>
</protein>
<sequence>MKQRILILAAVLFVPALGMAQNVGIGTTTPAERLEVSGNIQIPAANDFKYDGERVGYVSVPAIAFTYAPFGSTTAYLTGTTTGTYRYVAGGSYGNSAHLFAPVYLPNGARITRYTVYVYDNDASYELYGNLYRINLATNVITNIGSTSLTNGTPLNTTILADVSSVVDNAVYAYYVRFNTVENASSLRLLGARITYAVTKVE</sequence>
<accession>A0A5D6VBF7</accession>
<gene>
    <name evidence="2" type="ORF">FY528_04615</name>
</gene>
<evidence type="ECO:0008006" key="4">
    <source>
        <dbReference type="Google" id="ProtNLM"/>
    </source>
</evidence>
<keyword evidence="1" id="KW-0732">Signal</keyword>
<comment type="caution">
    <text evidence="2">The sequence shown here is derived from an EMBL/GenBank/DDBJ whole genome shotgun (WGS) entry which is preliminary data.</text>
</comment>
<dbReference type="Proteomes" id="UP000322791">
    <property type="component" value="Unassembled WGS sequence"/>
</dbReference>
<feature type="signal peptide" evidence="1">
    <location>
        <begin position="1"/>
        <end position="20"/>
    </location>
</feature>
<dbReference type="RefSeq" id="WP_149069824.1">
    <property type="nucleotide sequence ID" value="NZ_VTHL01000003.1"/>
</dbReference>
<evidence type="ECO:0000313" key="2">
    <source>
        <dbReference type="EMBL" id="TYZ12585.1"/>
    </source>
</evidence>